<dbReference type="PANTHER" id="PTHR47756">
    <property type="entry name" value="BLL6612 PROTEIN-RELATED"/>
    <property type="match status" value="1"/>
</dbReference>
<organism evidence="9 10">
    <name type="scientific">Kribbella aluminosa</name>
    <dbReference type="NCBI Taxonomy" id="416017"/>
    <lineage>
        <taxon>Bacteria</taxon>
        <taxon>Bacillati</taxon>
        <taxon>Actinomycetota</taxon>
        <taxon>Actinomycetes</taxon>
        <taxon>Propionibacteriales</taxon>
        <taxon>Kribbellaceae</taxon>
        <taxon>Kribbella</taxon>
    </lineage>
</organism>
<sequence length="491" mass="53930">MATSRTSEQGLEDRGFEDLLRELTPQVLGAVVRWSGDFAAAEDAVQEALVAAATTWPRDGRPDNPKAWLIQAASRRFIDEVRQQQARRRREERAALREVPLGEVEEYDDTLRLLFLCCHPALTPASAIALTLRAVGGLTTAEIATAYLVPEATMAQRISRSKQKLKGASFELDADEDRLRNVLHVLYLMFNEGYTSTSGPELHRSDLSSEAVRLTRAVRAQLPDDGQVTGLLALMLLTDARRTARTGKGGELIPLAEQDRSLWDQGYITEGVALAVEAFDTPPLGEYQLQAAIAALHDEVDRAEDTDWPQILALYGLLENLSGNPMVKLNRAIAAAMVDGPDAGLKLLEPLDDELAGHYRLDATRGHLYEMRGDRETAAGHFRAAARGTTSVPERDYLTAKGPRRSVRSAPVRRWLPAIEIVPREQRAGHLVRALTCIRSPCGPYRHSTSADPGPGLENQCGTRQSNSATSPSLTTKSWSPSFSRIRPDST</sequence>
<evidence type="ECO:0000256" key="1">
    <source>
        <dbReference type="ARBA" id="ARBA00010641"/>
    </source>
</evidence>
<protein>
    <submittedName>
        <fullName evidence="9">RNA polymerase sigma factor (Sigma-70 family)</fullName>
    </submittedName>
</protein>
<evidence type="ECO:0000259" key="6">
    <source>
        <dbReference type="Pfam" id="PF04542"/>
    </source>
</evidence>
<dbReference type="InterPro" id="IPR013249">
    <property type="entry name" value="RNA_pol_sigma70_r4_t2"/>
</dbReference>
<accession>A0ABS4UHW8</accession>
<evidence type="ECO:0000256" key="5">
    <source>
        <dbReference type="SAM" id="MobiDB-lite"/>
    </source>
</evidence>
<evidence type="ECO:0000259" key="7">
    <source>
        <dbReference type="Pfam" id="PF08281"/>
    </source>
</evidence>
<keyword evidence="10" id="KW-1185">Reference proteome</keyword>
<name>A0ABS4UHW8_9ACTN</name>
<keyword evidence="2" id="KW-0805">Transcription regulation</keyword>
<evidence type="ECO:0000256" key="2">
    <source>
        <dbReference type="ARBA" id="ARBA00023015"/>
    </source>
</evidence>
<dbReference type="SUPFAM" id="SSF88659">
    <property type="entry name" value="Sigma3 and sigma4 domains of RNA polymerase sigma factors"/>
    <property type="match status" value="1"/>
</dbReference>
<feature type="compositionally biased region" description="Polar residues" evidence="5">
    <location>
        <begin position="460"/>
        <end position="485"/>
    </location>
</feature>
<comment type="similarity">
    <text evidence="1">Belongs to the sigma-70 factor family. ECF subfamily.</text>
</comment>
<feature type="domain" description="RNA polymerase sigma factor 70 region 4 type 2" evidence="7">
    <location>
        <begin position="114"/>
        <end position="165"/>
    </location>
</feature>
<evidence type="ECO:0000313" key="10">
    <source>
        <dbReference type="Proteomes" id="UP000755585"/>
    </source>
</evidence>
<dbReference type="InterPro" id="IPR014284">
    <property type="entry name" value="RNA_pol_sigma-70_dom"/>
</dbReference>
<evidence type="ECO:0000256" key="4">
    <source>
        <dbReference type="ARBA" id="ARBA00023163"/>
    </source>
</evidence>
<dbReference type="Gene3D" id="1.10.10.10">
    <property type="entry name" value="Winged helix-like DNA-binding domain superfamily/Winged helix DNA-binding domain"/>
    <property type="match status" value="1"/>
</dbReference>
<dbReference type="InterPro" id="IPR036388">
    <property type="entry name" value="WH-like_DNA-bd_sf"/>
</dbReference>
<dbReference type="Proteomes" id="UP000755585">
    <property type="component" value="Unassembled WGS sequence"/>
</dbReference>
<comment type="caution">
    <text evidence="9">The sequence shown here is derived from an EMBL/GenBank/DDBJ whole genome shotgun (WGS) entry which is preliminary data.</text>
</comment>
<dbReference type="EMBL" id="JAGINT010000001">
    <property type="protein sequence ID" value="MBP2351248.1"/>
    <property type="molecule type" value="Genomic_DNA"/>
</dbReference>
<evidence type="ECO:0000259" key="8">
    <source>
        <dbReference type="Pfam" id="PF20239"/>
    </source>
</evidence>
<feature type="domain" description="RNA polymerase sigma-70 region 2" evidence="6">
    <location>
        <begin position="20"/>
        <end position="86"/>
    </location>
</feature>
<reference evidence="9 10" key="1">
    <citation type="submission" date="2021-03" db="EMBL/GenBank/DDBJ databases">
        <title>Sequencing the genomes of 1000 actinobacteria strains.</title>
        <authorList>
            <person name="Klenk H.-P."/>
        </authorList>
    </citation>
    <scope>NUCLEOTIDE SEQUENCE [LARGE SCALE GENOMIC DNA]</scope>
    <source>
        <strain evidence="9 10">DSM 18824</strain>
    </source>
</reference>
<dbReference type="InterPro" id="IPR046531">
    <property type="entry name" value="DUF6596"/>
</dbReference>
<dbReference type="PANTHER" id="PTHR47756:SF2">
    <property type="entry name" value="BLL6612 PROTEIN"/>
    <property type="match status" value="1"/>
</dbReference>
<dbReference type="Pfam" id="PF08281">
    <property type="entry name" value="Sigma70_r4_2"/>
    <property type="match status" value="1"/>
</dbReference>
<dbReference type="NCBIfam" id="TIGR02937">
    <property type="entry name" value="sigma70-ECF"/>
    <property type="match status" value="1"/>
</dbReference>
<keyword evidence="3" id="KW-0731">Sigma factor</keyword>
<feature type="domain" description="DUF6596" evidence="8">
    <location>
        <begin position="178"/>
        <end position="278"/>
    </location>
</feature>
<proteinExistence type="inferred from homology"/>
<dbReference type="InterPro" id="IPR007627">
    <property type="entry name" value="RNA_pol_sigma70_r2"/>
</dbReference>
<dbReference type="InterPro" id="IPR013324">
    <property type="entry name" value="RNA_pol_sigma_r3/r4-like"/>
</dbReference>
<dbReference type="InterPro" id="IPR013325">
    <property type="entry name" value="RNA_pol_sigma_r2"/>
</dbReference>
<dbReference type="Pfam" id="PF20239">
    <property type="entry name" value="DUF6596"/>
    <property type="match status" value="1"/>
</dbReference>
<evidence type="ECO:0000256" key="3">
    <source>
        <dbReference type="ARBA" id="ARBA00023082"/>
    </source>
</evidence>
<gene>
    <name evidence="9" type="ORF">JOF29_002331</name>
</gene>
<feature type="region of interest" description="Disordered" evidence="5">
    <location>
        <begin position="443"/>
        <end position="491"/>
    </location>
</feature>
<keyword evidence="4" id="KW-0804">Transcription</keyword>
<dbReference type="SUPFAM" id="SSF88946">
    <property type="entry name" value="Sigma2 domain of RNA polymerase sigma factors"/>
    <property type="match status" value="1"/>
</dbReference>
<dbReference type="Gene3D" id="1.10.1740.10">
    <property type="match status" value="1"/>
</dbReference>
<dbReference type="Pfam" id="PF04542">
    <property type="entry name" value="Sigma70_r2"/>
    <property type="match status" value="1"/>
</dbReference>
<evidence type="ECO:0000313" key="9">
    <source>
        <dbReference type="EMBL" id="MBP2351248.1"/>
    </source>
</evidence>